<dbReference type="Pfam" id="PF01381">
    <property type="entry name" value="HTH_3"/>
    <property type="match status" value="1"/>
</dbReference>
<dbReference type="InterPro" id="IPR022453">
    <property type="entry name" value="Znf_MqsA-type"/>
</dbReference>
<dbReference type="NCBIfam" id="TIGR03831">
    <property type="entry name" value="YgiT_finger"/>
    <property type="match status" value="1"/>
</dbReference>
<dbReference type="GO" id="GO:0003677">
    <property type="term" value="F:DNA binding"/>
    <property type="evidence" value="ECO:0007669"/>
    <property type="project" value="InterPro"/>
</dbReference>
<dbReference type="AlphaFoldDB" id="A0A7X3IJ78"/>
<sequence>MGTLMSKCVECGSKDLTDILHTMEHQEYGKTFVIEHIPAIQCNQCKEIYLSPKASKYIDKQLAIFRNEGFENAAKEVVKSKGITQEELGAALGVTKQRANQILSDGNLDAQTMIRVSNVVNEPVEVLFKFRRITEKESKYYIV</sequence>
<dbReference type="PROSITE" id="PS50943">
    <property type="entry name" value="HTH_CROC1"/>
    <property type="match status" value="1"/>
</dbReference>
<accession>A0A7X3IJ78</accession>
<dbReference type="Gene3D" id="1.10.260.40">
    <property type="entry name" value="lambda repressor-like DNA-binding domains"/>
    <property type="match status" value="1"/>
</dbReference>
<dbReference type="SMART" id="SM00530">
    <property type="entry name" value="HTH_XRE"/>
    <property type="match status" value="1"/>
</dbReference>
<evidence type="ECO:0000313" key="3">
    <source>
        <dbReference type="Proteomes" id="UP000460318"/>
    </source>
</evidence>
<protein>
    <submittedName>
        <fullName evidence="2">YgiT-type zinc finger protein</fullName>
    </submittedName>
</protein>
<evidence type="ECO:0000313" key="2">
    <source>
        <dbReference type="EMBL" id="MWV44949.1"/>
    </source>
</evidence>
<proteinExistence type="predicted"/>
<dbReference type="Gene3D" id="3.10.20.860">
    <property type="match status" value="1"/>
</dbReference>
<dbReference type="RefSeq" id="WP_160498555.1">
    <property type="nucleotide sequence ID" value="NZ_WUBI01000002.1"/>
</dbReference>
<dbReference type="Proteomes" id="UP000460318">
    <property type="component" value="Unassembled WGS sequence"/>
</dbReference>
<organism evidence="2 3">
    <name type="scientific">Paenibacillus dendrobii</name>
    <dbReference type="NCBI Taxonomy" id="2691084"/>
    <lineage>
        <taxon>Bacteria</taxon>
        <taxon>Bacillati</taxon>
        <taxon>Bacillota</taxon>
        <taxon>Bacilli</taxon>
        <taxon>Bacillales</taxon>
        <taxon>Paenibacillaceae</taxon>
        <taxon>Paenibacillus</taxon>
    </lineage>
</organism>
<dbReference type="CDD" id="cd00093">
    <property type="entry name" value="HTH_XRE"/>
    <property type="match status" value="1"/>
</dbReference>
<name>A0A7X3IJ78_9BACL</name>
<dbReference type="EMBL" id="WUBI01000002">
    <property type="protein sequence ID" value="MWV44949.1"/>
    <property type="molecule type" value="Genomic_DNA"/>
</dbReference>
<gene>
    <name evidence="2" type="ORF">GRF59_15105</name>
</gene>
<dbReference type="InterPro" id="IPR010982">
    <property type="entry name" value="Lambda_DNA-bd_dom_sf"/>
</dbReference>
<comment type="caution">
    <text evidence="2">The sequence shown here is derived from an EMBL/GenBank/DDBJ whole genome shotgun (WGS) entry which is preliminary data.</text>
</comment>
<reference evidence="2 3" key="1">
    <citation type="submission" date="2019-12" db="EMBL/GenBank/DDBJ databases">
        <title>Paenibacillus sp. nov., an endophytic bacterium isolated from the stem of Dendrobium.</title>
        <authorList>
            <person name="Zhao R."/>
        </authorList>
    </citation>
    <scope>NUCLEOTIDE SEQUENCE [LARGE SCALE GENOMIC DNA]</scope>
    <source>
        <strain evidence="2 3">HJL G12</strain>
    </source>
</reference>
<dbReference type="SUPFAM" id="SSF47413">
    <property type="entry name" value="lambda repressor-like DNA-binding domains"/>
    <property type="match status" value="1"/>
</dbReference>
<keyword evidence="3" id="KW-1185">Reference proteome</keyword>
<feature type="domain" description="HTH cro/C1-type" evidence="1">
    <location>
        <begin position="75"/>
        <end position="127"/>
    </location>
</feature>
<dbReference type="InterPro" id="IPR001387">
    <property type="entry name" value="Cro/C1-type_HTH"/>
</dbReference>
<evidence type="ECO:0000259" key="1">
    <source>
        <dbReference type="PROSITE" id="PS50943"/>
    </source>
</evidence>